<proteinExistence type="inferred from homology"/>
<feature type="transmembrane region" description="Helical" evidence="1">
    <location>
        <begin position="76"/>
        <end position="98"/>
    </location>
</feature>
<keyword evidence="1" id="KW-0812">Transmembrane</keyword>
<evidence type="ECO:0000256" key="1">
    <source>
        <dbReference type="HAMAP-Rule" id="MF_02077"/>
    </source>
</evidence>
<sequence length="267" mass="28780">MDSQLLIICLLTAAINLIGTLAYAARIAGVRTRRIAMSFALFNILVLVSRTSNSFLGPFLAKRIEVRISEGGGEALLFDFHLVLASASLAVLIGILLVPTGQRLFASAIGYFQQHRSTTRMLLRTATPAGLHTLRKAITPPSPSIFKELVKERGVGWGVLLANCLAQALITVGVVASLYAGYLNPEFRVTASQLSAVVNGFATILLFALIDPQLSVMTDDVVEGRVSEALFRRTIVWISLSRLAGTLLAQLLFLPSAQAIAWVANYV</sequence>
<feature type="transmembrane region" description="Helical" evidence="1">
    <location>
        <begin position="234"/>
        <end position="254"/>
    </location>
</feature>
<dbReference type="UniPathway" id="UPA00219"/>
<keyword evidence="1" id="KW-1003">Cell membrane</keyword>
<dbReference type="HAMAP" id="MF_02077">
    <property type="entry name" value="Amj_flippase"/>
    <property type="match status" value="1"/>
</dbReference>
<keyword evidence="3" id="KW-1185">Reference proteome</keyword>
<organism evidence="2 3">
    <name type="scientific">Novosphingobium ginsenosidimutans</name>
    <dbReference type="NCBI Taxonomy" id="1176536"/>
    <lineage>
        <taxon>Bacteria</taxon>
        <taxon>Pseudomonadati</taxon>
        <taxon>Pseudomonadota</taxon>
        <taxon>Alphaproteobacteria</taxon>
        <taxon>Sphingomonadales</taxon>
        <taxon>Sphingomonadaceae</taxon>
        <taxon>Novosphingobium</taxon>
    </lineage>
</organism>
<dbReference type="RefSeq" id="WP_147091193.1">
    <property type="nucleotide sequence ID" value="NZ_BAABJD010000002.1"/>
</dbReference>
<dbReference type="GO" id="GO:0005886">
    <property type="term" value="C:plasma membrane"/>
    <property type="evidence" value="ECO:0007669"/>
    <property type="project" value="UniProtKB-SubCell"/>
</dbReference>
<keyword evidence="1" id="KW-1133">Transmembrane helix</keyword>
<dbReference type="OrthoDB" id="7888986at2"/>
<reference evidence="2 3" key="1">
    <citation type="journal article" date="2013" name="J. Microbiol. Biotechnol.">
        <title>Novosphingobium ginsenosidimutans sp. nov., with the ability to convert ginsenoside.</title>
        <authorList>
            <person name="Kim J.K."/>
            <person name="He D."/>
            <person name="Liu Q.M."/>
            <person name="Park H.Y."/>
            <person name="Jung M.S."/>
            <person name="Yoon M.H."/>
            <person name="Kim S.C."/>
            <person name="Im W.T."/>
        </authorList>
    </citation>
    <scope>NUCLEOTIDE SEQUENCE [LARGE SCALE GENOMIC DNA]</scope>
    <source>
        <strain evidence="2 3">FW-6</strain>
    </source>
</reference>
<dbReference type="GO" id="GO:0071555">
    <property type="term" value="P:cell wall organization"/>
    <property type="evidence" value="ECO:0007669"/>
    <property type="project" value="UniProtKB-KW"/>
</dbReference>
<dbReference type="KEGG" id="ngf:FRF71_13770"/>
<keyword evidence="1" id="KW-0961">Cell wall biogenesis/degradation</keyword>
<keyword evidence="1" id="KW-0573">Peptidoglycan synthesis</keyword>
<dbReference type="GO" id="GO:0008360">
    <property type="term" value="P:regulation of cell shape"/>
    <property type="evidence" value="ECO:0007669"/>
    <property type="project" value="UniProtKB-KW"/>
</dbReference>
<name>A0A5B8S7A8_9SPHN</name>
<dbReference type="Pfam" id="PF10997">
    <property type="entry name" value="Amj"/>
    <property type="match status" value="1"/>
</dbReference>
<dbReference type="EMBL" id="CP042345">
    <property type="protein sequence ID" value="QEA17114.1"/>
    <property type="molecule type" value="Genomic_DNA"/>
</dbReference>
<feature type="transmembrane region" description="Helical" evidence="1">
    <location>
        <begin position="194"/>
        <end position="214"/>
    </location>
</feature>
<dbReference type="GO" id="GO:0015648">
    <property type="term" value="F:lipid-linked peptidoglycan transporter activity"/>
    <property type="evidence" value="ECO:0007669"/>
    <property type="project" value="UniProtKB-UniRule"/>
</dbReference>
<evidence type="ECO:0000313" key="2">
    <source>
        <dbReference type="EMBL" id="QEA17114.1"/>
    </source>
</evidence>
<evidence type="ECO:0000313" key="3">
    <source>
        <dbReference type="Proteomes" id="UP000321172"/>
    </source>
</evidence>
<dbReference type="InterPro" id="IPR021260">
    <property type="entry name" value="Amj"/>
</dbReference>
<comment type="function">
    <text evidence="1">Involved in peptidoglycan biosynthesis. Transports lipid-linked peptidoglycan precursors from the inner to the outer leaflet of the cytoplasmic membrane.</text>
</comment>
<comment type="caution">
    <text evidence="1">Lacks conserved residue(s) required for the propagation of feature annotation.</text>
</comment>
<protein>
    <recommendedName>
        <fullName evidence="1">Lipid II flippase Amj</fullName>
    </recommendedName>
</protein>
<feature type="transmembrane region" description="Helical" evidence="1">
    <location>
        <begin position="157"/>
        <end position="182"/>
    </location>
</feature>
<keyword evidence="1" id="KW-0133">Cell shape</keyword>
<dbReference type="GO" id="GO:0009252">
    <property type="term" value="P:peptidoglycan biosynthetic process"/>
    <property type="evidence" value="ECO:0007669"/>
    <property type="project" value="UniProtKB-UniRule"/>
</dbReference>
<dbReference type="Proteomes" id="UP000321172">
    <property type="component" value="Chromosome"/>
</dbReference>
<dbReference type="AlphaFoldDB" id="A0A5B8S7A8"/>
<accession>A0A5B8S7A8</accession>
<keyword evidence="1" id="KW-0472">Membrane</keyword>
<keyword evidence="1" id="KW-0813">Transport</keyword>
<comment type="subcellular location">
    <subcellularLocation>
        <location evidence="1">Cell membrane</location>
        <topology evidence="1">Multi-pass membrane protein</topology>
    </subcellularLocation>
</comment>
<comment type="pathway">
    <text evidence="1">Cell wall biogenesis; peptidoglycan biosynthesis.</text>
</comment>
<gene>
    <name evidence="1" type="primary">amj</name>
    <name evidence="2" type="ORF">FRF71_13770</name>
</gene>
<comment type="similarity">
    <text evidence="1">Belongs to the Amj family.</text>
</comment>
<feature type="transmembrane region" description="Helical" evidence="1">
    <location>
        <begin position="34"/>
        <end position="56"/>
    </location>
</feature>